<evidence type="ECO:0000313" key="1">
    <source>
        <dbReference type="EMBL" id="CJA55201.1"/>
    </source>
</evidence>
<dbReference type="EMBL" id="CKTV01000038">
    <property type="protein sequence ID" value="CJA55201.1"/>
    <property type="molecule type" value="Genomic_DNA"/>
</dbReference>
<dbReference type="Proteomes" id="UP000358702">
    <property type="component" value="Unassembled WGS sequence"/>
</dbReference>
<dbReference type="EMBL" id="CAAQRO010000002">
    <property type="protein sequence ID" value="VMC84811.1"/>
    <property type="molecule type" value="Genomic_DNA"/>
</dbReference>
<evidence type="ECO:0000313" key="4">
    <source>
        <dbReference type="EMBL" id="VKB55774.1"/>
    </source>
</evidence>
<protein>
    <submittedName>
        <fullName evidence="5">Uncharacterized protein</fullName>
    </submittedName>
</protein>
<reference evidence="1 7" key="1">
    <citation type="submission" date="2015-03" db="EMBL/GenBank/DDBJ databases">
        <authorList>
            <consortium name="Pathogen Informatics"/>
            <person name="Murphy D."/>
        </authorList>
    </citation>
    <scope>NUCLEOTIDE SEQUENCE [LARGE SCALE GENOMIC DNA]</scope>
    <source>
        <strain evidence="1 7">SMRU1873</strain>
    </source>
</reference>
<evidence type="ECO:0000313" key="12">
    <source>
        <dbReference type="Proteomes" id="UP000474228"/>
    </source>
</evidence>
<evidence type="ECO:0000313" key="6">
    <source>
        <dbReference type="EMBL" id="VOG76959.1"/>
    </source>
</evidence>
<evidence type="ECO:0000313" key="3">
    <source>
        <dbReference type="EMBL" id="SUN84783.1"/>
    </source>
</evidence>
<evidence type="ECO:0000313" key="5">
    <source>
        <dbReference type="EMBL" id="VMC84811.1"/>
    </source>
</evidence>
<dbReference type="Proteomes" id="UP000312530">
    <property type="component" value="Unassembled WGS sequence"/>
</dbReference>
<dbReference type="EMBL" id="CAANCB010000003">
    <property type="protein sequence ID" value="VKB55774.1"/>
    <property type="molecule type" value="Genomic_DNA"/>
</dbReference>
<dbReference type="Proteomes" id="UP000474228">
    <property type="component" value="Unassembled WGS sequence"/>
</dbReference>
<dbReference type="Proteomes" id="UP000254854">
    <property type="component" value="Unassembled WGS sequence"/>
</dbReference>
<gene>
    <name evidence="1" type="ORF">ERS021383_01846</name>
    <name evidence="2" type="ORF">GM539_08255</name>
    <name evidence="3" type="ORF">NCTC13734_00647</name>
    <name evidence="5" type="ORF">SAMEA2627268_00322</name>
    <name evidence="6" type="ORF">SAMEA2696453_00474</name>
    <name evidence="4" type="ORF">SAMEA3353631_00804</name>
</gene>
<evidence type="ECO:0000313" key="9">
    <source>
        <dbReference type="Proteomes" id="UP000311381"/>
    </source>
</evidence>
<dbReference type="EMBL" id="WNHJ01000032">
    <property type="protein sequence ID" value="MTV63381.1"/>
    <property type="molecule type" value="Genomic_DNA"/>
</dbReference>
<evidence type="ECO:0000313" key="2">
    <source>
        <dbReference type="EMBL" id="MTV63381.1"/>
    </source>
</evidence>
<reference evidence="2 12" key="4">
    <citation type="submission" date="2019-11" db="EMBL/GenBank/DDBJ databases">
        <title>Growth characteristics of pneumococcus vary with the chemical composition of the capsule and with environmental conditions.</title>
        <authorList>
            <person name="Tothpal A."/>
            <person name="Desobry K."/>
            <person name="Joshi S."/>
            <person name="Wyllie A.L."/>
            <person name="Weinberger D.M."/>
        </authorList>
    </citation>
    <scope>NUCLEOTIDE SEQUENCE [LARGE SCALE GENOMIC DNA]</scope>
    <source>
        <strain evidence="12">pnumococcus22F</strain>
        <strain evidence="2">Pnumococcus22F</strain>
    </source>
</reference>
<reference evidence="3 8" key="2">
    <citation type="submission" date="2018-06" db="EMBL/GenBank/DDBJ databases">
        <authorList>
            <consortium name="Pathogen Informatics"/>
            <person name="Doyle S."/>
        </authorList>
    </citation>
    <scope>NUCLEOTIDE SEQUENCE [LARGE SCALE GENOMIC DNA]</scope>
    <source>
        <strain evidence="3 8">NCTC13734</strain>
    </source>
</reference>
<dbReference type="EMBL" id="CAAULE010000003">
    <property type="protein sequence ID" value="VOG76959.1"/>
    <property type="molecule type" value="Genomic_DNA"/>
</dbReference>
<dbReference type="EMBL" id="UHFW01000006">
    <property type="protein sequence ID" value="SUN84783.1"/>
    <property type="molecule type" value="Genomic_DNA"/>
</dbReference>
<reference evidence="9 10" key="3">
    <citation type="submission" date="2019-04" db="EMBL/GenBank/DDBJ databases">
        <authorList>
            <consortium name="Pathogen Informatics"/>
        </authorList>
    </citation>
    <scope>NUCLEOTIDE SEQUENCE [LARGE SCALE GENOMIC DNA]</scope>
    <source>
        <strain evidence="4 11">GPSC21</strain>
        <strain evidence="9 10">GPSC47</strain>
    </source>
</reference>
<name>A0A0B7M1K1_STREE</name>
<dbReference type="AlphaFoldDB" id="A0A0B7M1K1"/>
<accession>A0A0B7M1K1</accession>
<evidence type="ECO:0000313" key="11">
    <source>
        <dbReference type="Proteomes" id="UP000358702"/>
    </source>
</evidence>
<sequence length="117" mass="13941">MSVNKNNLSDIADYHEKIKFFEELFNLDYNPTEMLVTVERNGNVIYKEFTEVAVGKSKYDYTSVFKDVMIYFSDHICQELHLYKTQDPHYNKFEFDLAKRSLKITTRDNTTIFISNE</sequence>
<evidence type="ECO:0000313" key="8">
    <source>
        <dbReference type="Proteomes" id="UP000254854"/>
    </source>
</evidence>
<dbReference type="RefSeq" id="WP_000115730.1">
    <property type="nucleotide sequence ID" value="NZ_AP018391.1"/>
</dbReference>
<dbReference type="GeneID" id="45654054"/>
<evidence type="ECO:0000313" key="7">
    <source>
        <dbReference type="Proteomes" id="UP000043005"/>
    </source>
</evidence>
<dbReference type="Proteomes" id="UP000311381">
    <property type="component" value="Unassembled WGS sequence"/>
</dbReference>
<proteinExistence type="predicted"/>
<evidence type="ECO:0000313" key="10">
    <source>
        <dbReference type="Proteomes" id="UP000312530"/>
    </source>
</evidence>
<organism evidence="5 9">
    <name type="scientific">Streptococcus pneumoniae</name>
    <dbReference type="NCBI Taxonomy" id="1313"/>
    <lineage>
        <taxon>Bacteria</taxon>
        <taxon>Bacillati</taxon>
        <taxon>Bacillota</taxon>
        <taxon>Bacilli</taxon>
        <taxon>Lactobacillales</taxon>
        <taxon>Streptococcaceae</taxon>
        <taxon>Streptococcus</taxon>
    </lineage>
</organism>
<dbReference type="Proteomes" id="UP000043005">
    <property type="component" value="Unassembled WGS sequence"/>
</dbReference>